<evidence type="ECO:0000313" key="2">
    <source>
        <dbReference type="Proteomes" id="UP000037035"/>
    </source>
</evidence>
<protein>
    <submittedName>
        <fullName evidence="1">Uncharacterized protein</fullName>
    </submittedName>
</protein>
<keyword evidence="2" id="KW-1185">Reference proteome</keyword>
<reference evidence="1 2" key="1">
    <citation type="submission" date="2015-08" db="EMBL/GenBank/DDBJ databases">
        <title>Next Generation Sequencing and Analysis of the Genome of Puccinia sorghi L Schw, the Causal Agent of Maize Common Rust.</title>
        <authorList>
            <person name="Rochi L."/>
            <person name="Burguener G."/>
            <person name="Darino M."/>
            <person name="Turjanski A."/>
            <person name="Kreff E."/>
            <person name="Dieguez M.J."/>
            <person name="Sacco F."/>
        </authorList>
    </citation>
    <scope>NUCLEOTIDE SEQUENCE [LARGE SCALE GENOMIC DNA]</scope>
    <source>
        <strain evidence="1 2">RO10H11247</strain>
    </source>
</reference>
<comment type="caution">
    <text evidence="1">The sequence shown here is derived from an EMBL/GenBank/DDBJ whole genome shotgun (WGS) entry which is preliminary data.</text>
</comment>
<accession>A0A0L6VS95</accession>
<proteinExistence type="predicted"/>
<dbReference type="Gene3D" id="3.40.50.300">
    <property type="entry name" value="P-loop containing nucleotide triphosphate hydrolases"/>
    <property type="match status" value="1"/>
</dbReference>
<dbReference type="AlphaFoldDB" id="A0A0L6VS95"/>
<dbReference type="InterPro" id="IPR027417">
    <property type="entry name" value="P-loop_NTPase"/>
</dbReference>
<evidence type="ECO:0000313" key="1">
    <source>
        <dbReference type="EMBL" id="KNZ63065.1"/>
    </source>
</evidence>
<sequence>MGQMSISQRNNSLSMFQENKYCNVLLGSIMESGVGINLQHAENVYIRCKHNFNIVLRCKTCIQVNHEQPVKMNSKNGAHFSMFVAFSVCLLVDGNYTKYWEAKFSVSEEHLTKSHSSLASVEISRVEGHQCHIKMEVPYLALPL</sequence>
<dbReference type="EMBL" id="LAVV01002132">
    <property type="protein sequence ID" value="KNZ63065.1"/>
    <property type="molecule type" value="Genomic_DNA"/>
</dbReference>
<name>A0A0L6VS95_9BASI</name>
<gene>
    <name evidence="1" type="ORF">VP01_1191g2</name>
</gene>
<organism evidence="1 2">
    <name type="scientific">Puccinia sorghi</name>
    <dbReference type="NCBI Taxonomy" id="27349"/>
    <lineage>
        <taxon>Eukaryota</taxon>
        <taxon>Fungi</taxon>
        <taxon>Dikarya</taxon>
        <taxon>Basidiomycota</taxon>
        <taxon>Pucciniomycotina</taxon>
        <taxon>Pucciniomycetes</taxon>
        <taxon>Pucciniales</taxon>
        <taxon>Pucciniaceae</taxon>
        <taxon>Puccinia</taxon>
    </lineage>
</organism>
<dbReference type="VEuPathDB" id="FungiDB:VP01_1191g2"/>
<dbReference type="Proteomes" id="UP000037035">
    <property type="component" value="Unassembled WGS sequence"/>
</dbReference>